<evidence type="ECO:0000256" key="2">
    <source>
        <dbReference type="SAM" id="Phobius"/>
    </source>
</evidence>
<accession>A0A3P8WDQ0</accession>
<evidence type="ECO:0000256" key="1">
    <source>
        <dbReference type="SAM" id="MobiDB-lite"/>
    </source>
</evidence>
<feature type="compositionally biased region" description="Polar residues" evidence="1">
    <location>
        <begin position="82"/>
        <end position="93"/>
    </location>
</feature>
<feature type="transmembrane region" description="Helical" evidence="2">
    <location>
        <begin position="227"/>
        <end position="245"/>
    </location>
</feature>
<feature type="compositionally biased region" description="Basic and acidic residues" evidence="1">
    <location>
        <begin position="146"/>
        <end position="164"/>
    </location>
</feature>
<protein>
    <submittedName>
        <fullName evidence="3">Chromosome 5 open reading frame 15</fullName>
    </submittedName>
</protein>
<dbReference type="InterPro" id="IPR037645">
    <property type="entry name" value="KCT2"/>
</dbReference>
<reference evidence="3" key="2">
    <citation type="submission" date="2025-08" db="UniProtKB">
        <authorList>
            <consortium name="Ensembl"/>
        </authorList>
    </citation>
    <scope>IDENTIFICATION</scope>
</reference>
<dbReference type="PANTHER" id="PTHR16502:SF0">
    <property type="entry name" value="KERATINOCYTE-ASSOCIATED TRANSMEMBRANE PROTEIN 2"/>
    <property type="match status" value="1"/>
</dbReference>
<dbReference type="PANTHER" id="PTHR16502">
    <property type="entry name" value="KERATINOCYTE-ASSOCIATED TRANSMEMBRANE PROTEIN 2"/>
    <property type="match status" value="1"/>
</dbReference>
<feature type="compositionally biased region" description="Acidic residues" evidence="1">
    <location>
        <begin position="165"/>
        <end position="188"/>
    </location>
</feature>
<organism evidence="3 4">
    <name type="scientific">Cynoglossus semilaevis</name>
    <name type="common">Tongue sole</name>
    <dbReference type="NCBI Taxonomy" id="244447"/>
    <lineage>
        <taxon>Eukaryota</taxon>
        <taxon>Metazoa</taxon>
        <taxon>Chordata</taxon>
        <taxon>Craniata</taxon>
        <taxon>Vertebrata</taxon>
        <taxon>Euteleostomi</taxon>
        <taxon>Actinopterygii</taxon>
        <taxon>Neopterygii</taxon>
        <taxon>Teleostei</taxon>
        <taxon>Neoteleostei</taxon>
        <taxon>Acanthomorphata</taxon>
        <taxon>Carangaria</taxon>
        <taxon>Pleuronectiformes</taxon>
        <taxon>Pleuronectoidei</taxon>
        <taxon>Cynoglossidae</taxon>
        <taxon>Cynoglossinae</taxon>
        <taxon>Cynoglossus</taxon>
    </lineage>
</organism>
<reference evidence="3 4" key="1">
    <citation type="journal article" date="2014" name="Nat. Genet.">
        <title>Whole-genome sequence of a flatfish provides insights into ZW sex chromosome evolution and adaptation to a benthic lifestyle.</title>
        <authorList>
            <person name="Chen S."/>
            <person name="Zhang G."/>
            <person name="Shao C."/>
            <person name="Huang Q."/>
            <person name="Liu G."/>
            <person name="Zhang P."/>
            <person name="Song W."/>
            <person name="An N."/>
            <person name="Chalopin D."/>
            <person name="Volff J.N."/>
            <person name="Hong Y."/>
            <person name="Li Q."/>
            <person name="Sha Z."/>
            <person name="Zhou H."/>
            <person name="Xie M."/>
            <person name="Yu Q."/>
            <person name="Liu Y."/>
            <person name="Xiang H."/>
            <person name="Wang N."/>
            <person name="Wu K."/>
            <person name="Yang C."/>
            <person name="Zhou Q."/>
            <person name="Liao X."/>
            <person name="Yang L."/>
            <person name="Hu Q."/>
            <person name="Zhang J."/>
            <person name="Meng L."/>
            <person name="Jin L."/>
            <person name="Tian Y."/>
            <person name="Lian J."/>
            <person name="Yang J."/>
            <person name="Miao G."/>
            <person name="Liu S."/>
            <person name="Liang Z."/>
            <person name="Yan F."/>
            <person name="Li Y."/>
            <person name="Sun B."/>
            <person name="Zhang H."/>
            <person name="Zhang J."/>
            <person name="Zhu Y."/>
            <person name="Du M."/>
            <person name="Zhao Y."/>
            <person name="Schartl M."/>
            <person name="Tang Q."/>
            <person name="Wang J."/>
        </authorList>
    </citation>
    <scope>NUCLEOTIDE SEQUENCE</scope>
</reference>
<feature type="region of interest" description="Disordered" evidence="1">
    <location>
        <begin position="73"/>
        <end position="193"/>
    </location>
</feature>
<dbReference type="InParanoid" id="A0A3P8WDQ0"/>
<keyword evidence="2" id="KW-1133">Transmembrane helix</keyword>
<keyword evidence="4" id="KW-1185">Reference proteome</keyword>
<dbReference type="Pfam" id="PF17818">
    <property type="entry name" value="KCT2"/>
    <property type="match status" value="1"/>
</dbReference>
<name>A0A3P8WDQ0_CYNSE</name>
<dbReference type="Ensembl" id="ENSCSET00000024075.1">
    <property type="protein sequence ID" value="ENSCSEP00000023761.1"/>
    <property type="gene ID" value="ENSCSEG00000015151.1"/>
</dbReference>
<evidence type="ECO:0000313" key="4">
    <source>
        <dbReference type="Proteomes" id="UP000265120"/>
    </source>
</evidence>
<feature type="compositionally biased region" description="Low complexity" evidence="1">
    <location>
        <begin position="109"/>
        <end position="123"/>
    </location>
</feature>
<dbReference type="STRING" id="244447.ENSCSEP00000023761"/>
<dbReference type="AlphaFoldDB" id="A0A3P8WDQ0"/>
<dbReference type="Proteomes" id="UP000265120">
    <property type="component" value="Chromosome 19"/>
</dbReference>
<keyword evidence="2" id="KW-0812">Transmembrane</keyword>
<evidence type="ECO:0000313" key="3">
    <source>
        <dbReference type="Ensembl" id="ENSCSEP00000023761.1"/>
    </source>
</evidence>
<dbReference type="GeneTree" id="ENSGT00440000037499"/>
<sequence>MVSLCSHTKPRLLSYSRINMATCRNMEHSRGKISALFLVILVQLFVGIVLSFPVNITEPLGNSQQEVLPQNLTSLEEPNPTSPKSPVTETDPANKTAADEAADQDDTKVSTTAPTTTSGTTSTKPGEELPGLNKPNSEQDTDAEPVDDKNKEKGDQIDMDRFLYDDDEEESDYEESNLDSFDESDDIGAEFNNDDLKDLSDLQQGRIEEPAFKKGSYNAEGEEDSHFFFHLVILVVLVAFIYIMYHNKKKIVLLTQTRRWKEGLCSRSNIEYHRLDQNVNEAMPSLKMTRDYVF</sequence>
<keyword evidence="2" id="KW-0472">Membrane</keyword>
<reference evidence="3" key="3">
    <citation type="submission" date="2025-09" db="UniProtKB">
        <authorList>
            <consortium name="Ensembl"/>
        </authorList>
    </citation>
    <scope>IDENTIFICATION</scope>
</reference>
<proteinExistence type="predicted"/>